<dbReference type="EMBL" id="LCPF01000005">
    <property type="protein sequence ID" value="KKU90932.1"/>
    <property type="molecule type" value="Genomic_DNA"/>
</dbReference>
<protein>
    <submittedName>
        <fullName evidence="1">Uncharacterized protein</fullName>
    </submittedName>
</protein>
<organism evidence="1 2">
    <name type="scientific">Candidatus Jorgensenbacteria bacterium GW2011_GWA1_48_11</name>
    <dbReference type="NCBI Taxonomy" id="1618660"/>
    <lineage>
        <taxon>Bacteria</taxon>
        <taxon>Candidatus Joergenseniibacteriota</taxon>
    </lineage>
</organism>
<proteinExistence type="predicted"/>
<sequence>MLEKPPKNQESAYDRIKNLTMGALEKLGDEGYLERILAFAKKLQGRHPDFQKYKCYHALIGSTPPPDSIDGDFEGEDSVEEFFQSILLE</sequence>
<evidence type="ECO:0000313" key="1">
    <source>
        <dbReference type="EMBL" id="KKU90932.1"/>
    </source>
</evidence>
<dbReference type="Proteomes" id="UP000034956">
    <property type="component" value="Unassembled WGS sequence"/>
</dbReference>
<dbReference type="AlphaFoldDB" id="A0A0G1U9Y1"/>
<gene>
    <name evidence="1" type="ORF">UY23_C0005G0028</name>
</gene>
<reference evidence="1 2" key="1">
    <citation type="journal article" date="2015" name="Nature">
        <title>rRNA introns, odd ribosomes, and small enigmatic genomes across a large radiation of phyla.</title>
        <authorList>
            <person name="Brown C.T."/>
            <person name="Hug L.A."/>
            <person name="Thomas B.C."/>
            <person name="Sharon I."/>
            <person name="Castelle C.J."/>
            <person name="Singh A."/>
            <person name="Wilkins M.J."/>
            <person name="Williams K.H."/>
            <person name="Banfield J.F."/>
        </authorList>
    </citation>
    <scope>NUCLEOTIDE SEQUENCE [LARGE SCALE GENOMIC DNA]</scope>
</reference>
<name>A0A0G1U9Y1_9BACT</name>
<accession>A0A0G1U9Y1</accession>
<evidence type="ECO:0000313" key="2">
    <source>
        <dbReference type="Proteomes" id="UP000034956"/>
    </source>
</evidence>
<comment type="caution">
    <text evidence="1">The sequence shown here is derived from an EMBL/GenBank/DDBJ whole genome shotgun (WGS) entry which is preliminary data.</text>
</comment>